<reference evidence="6 7" key="1">
    <citation type="submission" date="2017-06" db="EMBL/GenBank/DDBJ databases">
        <title>Comparative genomic analysis of Ambrosia Fusariam Clade fungi.</title>
        <authorList>
            <person name="Stajich J.E."/>
            <person name="Carrillo J."/>
            <person name="Kijimoto T."/>
            <person name="Eskalen A."/>
            <person name="O'Donnell K."/>
            <person name="Kasson M."/>
        </authorList>
    </citation>
    <scope>NUCLEOTIDE SEQUENCE [LARGE SCALE GENOMIC DNA]</scope>
    <source>
        <strain evidence="6 7">NRRL62579</strain>
    </source>
</reference>
<dbReference type="PANTHER" id="PTHR24093:SF346">
    <property type="entry name" value="CALCIUM-TRANSPORTING ATPASE"/>
    <property type="match status" value="1"/>
</dbReference>
<dbReference type="PANTHER" id="PTHR24093">
    <property type="entry name" value="CATION TRANSPORTING ATPASE"/>
    <property type="match status" value="1"/>
</dbReference>
<feature type="domain" description="Cation-transporting P-type ATPase C-terminal" evidence="5">
    <location>
        <begin position="1"/>
        <end position="85"/>
    </location>
</feature>
<evidence type="ECO:0000256" key="2">
    <source>
        <dbReference type="ARBA" id="ARBA00022842"/>
    </source>
</evidence>
<feature type="compositionally biased region" description="Basic and acidic residues" evidence="3">
    <location>
        <begin position="126"/>
        <end position="145"/>
    </location>
</feature>
<keyword evidence="4" id="KW-0812">Transmembrane</keyword>
<evidence type="ECO:0000256" key="3">
    <source>
        <dbReference type="SAM" id="MobiDB-lite"/>
    </source>
</evidence>
<dbReference type="SUPFAM" id="SSF81665">
    <property type="entry name" value="Calcium ATPase, transmembrane domain M"/>
    <property type="match status" value="1"/>
</dbReference>
<evidence type="ECO:0000313" key="6">
    <source>
        <dbReference type="EMBL" id="RSM07388.1"/>
    </source>
</evidence>
<keyword evidence="4" id="KW-1133">Transmembrane helix</keyword>
<keyword evidence="4" id="KW-0472">Membrane</keyword>
<dbReference type="GO" id="GO:0005388">
    <property type="term" value="F:P-type calcium transporter activity"/>
    <property type="evidence" value="ECO:0007669"/>
    <property type="project" value="TreeGrafter"/>
</dbReference>
<dbReference type="Gene3D" id="1.20.1110.10">
    <property type="entry name" value="Calcium-transporting ATPase, transmembrane domain"/>
    <property type="match status" value="1"/>
</dbReference>
<dbReference type="InterPro" id="IPR023298">
    <property type="entry name" value="ATPase_P-typ_TM_dom_sf"/>
</dbReference>
<dbReference type="EMBL" id="NKCK01000040">
    <property type="protein sequence ID" value="RSM07388.1"/>
    <property type="molecule type" value="Genomic_DNA"/>
</dbReference>
<keyword evidence="7" id="KW-1185">Reference proteome</keyword>
<proteinExistence type="predicted"/>
<dbReference type="InterPro" id="IPR006068">
    <property type="entry name" value="ATPase_P-typ_cation-transptr_C"/>
</dbReference>
<dbReference type="GO" id="GO:0005886">
    <property type="term" value="C:plasma membrane"/>
    <property type="evidence" value="ECO:0007669"/>
    <property type="project" value="TreeGrafter"/>
</dbReference>
<evidence type="ECO:0000313" key="7">
    <source>
        <dbReference type="Proteomes" id="UP000287144"/>
    </source>
</evidence>
<dbReference type="Pfam" id="PF00689">
    <property type="entry name" value="Cation_ATPase_C"/>
    <property type="match status" value="1"/>
</dbReference>
<feature type="transmembrane region" description="Helical" evidence="4">
    <location>
        <begin position="66"/>
        <end position="86"/>
    </location>
</feature>
<feature type="region of interest" description="Disordered" evidence="3">
    <location>
        <begin position="125"/>
        <end position="156"/>
    </location>
</feature>
<evidence type="ECO:0000259" key="5">
    <source>
        <dbReference type="Pfam" id="PF00689"/>
    </source>
</evidence>
<name>A0A428TZG1_9HYPO</name>
<comment type="caution">
    <text evidence="6">The sequence shown here is derived from an EMBL/GenBank/DDBJ whole genome shotgun (WGS) entry which is preliminary data.</text>
</comment>
<gene>
    <name evidence="6" type="ORF">CEP52_005208</name>
</gene>
<feature type="transmembrane region" description="Helical" evidence="4">
    <location>
        <begin position="30"/>
        <end position="54"/>
    </location>
</feature>
<sequence length="156" mass="17865">MFVWMQIFNELNCRRLDNKFNIFVGVHRNWFFIVINLIMIGLQVAIVFVGNRVFDIDPDGLDGPQWAISILVAAFSLPWGVVIRIFPDEWFAKVVHFVAPPFVISYRFLAAGCSKFGRLFKRSKKLDHGEDSDSTEEKTQDKEKSSTPGPIIVEQA</sequence>
<dbReference type="STRING" id="1325735.A0A428TZG1"/>
<organism evidence="6 7">
    <name type="scientific">Fusarium oligoseptatum</name>
    <dbReference type="NCBI Taxonomy" id="2604345"/>
    <lineage>
        <taxon>Eukaryota</taxon>
        <taxon>Fungi</taxon>
        <taxon>Dikarya</taxon>
        <taxon>Ascomycota</taxon>
        <taxon>Pezizomycotina</taxon>
        <taxon>Sordariomycetes</taxon>
        <taxon>Hypocreomycetidae</taxon>
        <taxon>Hypocreales</taxon>
        <taxon>Nectriaceae</taxon>
        <taxon>Fusarium</taxon>
        <taxon>Fusarium solani species complex</taxon>
    </lineage>
</organism>
<accession>A0A428TZG1</accession>
<protein>
    <recommendedName>
        <fullName evidence="5">Cation-transporting P-type ATPase C-terminal domain-containing protein</fullName>
    </recommendedName>
</protein>
<dbReference type="AlphaFoldDB" id="A0A428TZG1"/>
<evidence type="ECO:0000256" key="1">
    <source>
        <dbReference type="ARBA" id="ARBA00022723"/>
    </source>
</evidence>
<feature type="transmembrane region" description="Helical" evidence="4">
    <location>
        <begin position="98"/>
        <end position="117"/>
    </location>
</feature>
<evidence type="ECO:0000256" key="4">
    <source>
        <dbReference type="SAM" id="Phobius"/>
    </source>
</evidence>
<dbReference type="Proteomes" id="UP000287144">
    <property type="component" value="Unassembled WGS sequence"/>
</dbReference>
<keyword evidence="2" id="KW-0460">Magnesium</keyword>
<dbReference type="GO" id="GO:0046872">
    <property type="term" value="F:metal ion binding"/>
    <property type="evidence" value="ECO:0007669"/>
    <property type="project" value="UniProtKB-KW"/>
</dbReference>
<dbReference type="GO" id="GO:0006874">
    <property type="term" value="P:intracellular calcium ion homeostasis"/>
    <property type="evidence" value="ECO:0007669"/>
    <property type="project" value="TreeGrafter"/>
</dbReference>
<keyword evidence="1" id="KW-0479">Metal-binding</keyword>